<protein>
    <submittedName>
        <fullName evidence="2">Uncharacterized protein</fullName>
    </submittedName>
</protein>
<dbReference type="AlphaFoldDB" id="A0AAE1Z9A8"/>
<proteinExistence type="predicted"/>
<reference evidence="2" key="1">
    <citation type="submission" date="2022-04" db="EMBL/GenBank/DDBJ databases">
        <authorList>
            <person name="Xu L."/>
            <person name="Lv Z."/>
        </authorList>
    </citation>
    <scope>NUCLEOTIDE SEQUENCE</scope>
    <source>
        <strain evidence="2">LV_2022a</strain>
    </source>
</reference>
<feature type="region of interest" description="Disordered" evidence="1">
    <location>
        <begin position="148"/>
        <end position="167"/>
    </location>
</feature>
<comment type="caution">
    <text evidence="2">The sequence shown here is derived from an EMBL/GenBank/DDBJ whole genome shotgun (WGS) entry which is preliminary data.</text>
</comment>
<accession>A0AAE1Z9A8</accession>
<reference evidence="2" key="2">
    <citation type="journal article" date="2023" name="Infect Dis Poverty">
        <title>Chromosome-scale genome of the human blood fluke Schistosoma mekongi and its implications for public health.</title>
        <authorList>
            <person name="Zhou M."/>
            <person name="Xu L."/>
            <person name="Xu D."/>
            <person name="Chen W."/>
            <person name="Khan J."/>
            <person name="Hu Y."/>
            <person name="Huang H."/>
            <person name="Wei H."/>
            <person name="Zhang Y."/>
            <person name="Chusongsang P."/>
            <person name="Tanasarnprasert K."/>
            <person name="Hu X."/>
            <person name="Limpanont Y."/>
            <person name="Lv Z."/>
        </authorList>
    </citation>
    <scope>NUCLEOTIDE SEQUENCE</scope>
    <source>
        <strain evidence="2">LV_2022a</strain>
    </source>
</reference>
<dbReference type="Proteomes" id="UP001292079">
    <property type="component" value="Unassembled WGS sequence"/>
</dbReference>
<sequence length="376" mass="42697">MISSGKLTNSNHDIVNSHIPEHNETTVLHKPEARITRELLLHLLVAVEHANNLKSYVEQNSDISFVTNEIFSKLVNLVHCQLNASMIFLNELDIIQATDKVDLPKGDLETTNVDFSYCRDGISPSKNFLPAEDPIVEDDVLDDIAVGNSSSHESEAEYENDNMDSLKNPSTSMHISVLKELKNAISHRRIIMQEREECALRRRLQIDRPYDEKPNLSTNDNINLSSEMELQSQFSLSSTPYATNQNNFVTMNEKLSNFFPTSSSYNSTYKVNKQYYSTDRNLQSNVLKRNTIFHYLSSSIHHKNDKNAKYTNSFILNNDLLSTKLSNNSLLQQSTLTTILMNQRKLLGFTKEDYFTGIGLGESCIEISQETNSPTS</sequence>
<keyword evidence="3" id="KW-1185">Reference proteome</keyword>
<dbReference type="EMBL" id="JALJAT010000005">
    <property type="protein sequence ID" value="KAK4469956.1"/>
    <property type="molecule type" value="Genomic_DNA"/>
</dbReference>
<organism evidence="2 3">
    <name type="scientific">Schistosoma mekongi</name>
    <name type="common">Parasitic worm</name>
    <dbReference type="NCBI Taxonomy" id="38744"/>
    <lineage>
        <taxon>Eukaryota</taxon>
        <taxon>Metazoa</taxon>
        <taxon>Spiralia</taxon>
        <taxon>Lophotrochozoa</taxon>
        <taxon>Platyhelminthes</taxon>
        <taxon>Trematoda</taxon>
        <taxon>Digenea</taxon>
        <taxon>Strigeidida</taxon>
        <taxon>Schistosomatoidea</taxon>
        <taxon>Schistosomatidae</taxon>
        <taxon>Schistosoma</taxon>
    </lineage>
</organism>
<evidence type="ECO:0000313" key="3">
    <source>
        <dbReference type="Proteomes" id="UP001292079"/>
    </source>
</evidence>
<name>A0AAE1Z9A8_SCHME</name>
<evidence type="ECO:0000313" key="2">
    <source>
        <dbReference type="EMBL" id="KAK4469956.1"/>
    </source>
</evidence>
<evidence type="ECO:0000256" key="1">
    <source>
        <dbReference type="SAM" id="MobiDB-lite"/>
    </source>
</evidence>
<gene>
    <name evidence="2" type="ORF">MN116_007455</name>
</gene>